<sequence length="63" mass="6984">MSLMYIAEKPPRRVAIFVLKKVSENILTPGILSPDLKGQILGKIRSLRKGDSIRTSGTNRCES</sequence>
<name>A0A222YXA8_9CAUD</name>
<dbReference type="EMBL" id="MF358542">
    <property type="protein sequence ID" value="ASR76661.1"/>
    <property type="molecule type" value="Genomic_DNA"/>
</dbReference>
<gene>
    <name evidence="1" type="ORF">SEA_SUSHI23_251</name>
</gene>
<dbReference type="Proteomes" id="UP000225758">
    <property type="component" value="Segment"/>
</dbReference>
<organism evidence="1 2">
    <name type="scientific">Streptomyces phage Sushi23</name>
    <dbReference type="NCBI Taxonomy" id="2015806"/>
    <lineage>
        <taxon>Viruses</taxon>
        <taxon>Duplodnaviria</taxon>
        <taxon>Heunggongvirae</taxon>
        <taxon>Uroviricota</taxon>
        <taxon>Caudoviricetes</taxon>
        <taxon>Stanwilliamsviridae</taxon>
        <taxon>Boydwoodruffvirinae</taxon>
        <taxon>Samistivirus</taxon>
        <taxon>Samistivirus peebs</taxon>
    </lineage>
</organism>
<proteinExistence type="predicted"/>
<evidence type="ECO:0000313" key="1">
    <source>
        <dbReference type="EMBL" id="ASR76661.1"/>
    </source>
</evidence>
<reference evidence="1 2" key="1">
    <citation type="submission" date="2017-06" db="EMBL/GenBank/DDBJ databases">
        <authorList>
            <person name="Mageeney C.M."/>
            <person name="Olugbade I.D."/>
            <person name="Kenna M.A."/>
            <person name="Ware V.C."/>
            <person name="Garlena R.A."/>
            <person name="Russell D.A."/>
            <person name="Pope W.H."/>
            <person name="Jacobs-Sera D."/>
            <person name="Hendrix R.W."/>
            <person name="Hatfull G.F."/>
        </authorList>
    </citation>
    <scope>NUCLEOTIDE SEQUENCE [LARGE SCALE GENOMIC DNA]</scope>
</reference>
<protein>
    <submittedName>
        <fullName evidence="1">Uncharacterized protein</fullName>
    </submittedName>
</protein>
<evidence type="ECO:0000313" key="2">
    <source>
        <dbReference type="Proteomes" id="UP000225758"/>
    </source>
</evidence>
<accession>A0A222YXA8</accession>